<sequence length="130" mass="13686">MGLVSVQVRLENVRRPDLAPVEAPALADTGALHLCVPEHVALQLGLDEFDRREVTLADGSRRLVSYVGPLLVTVANRKGLAGAMVLGTEILLGAIPMEDLDLVVVPGTRQVIPNPANPNIAVSIAKGVRG</sequence>
<dbReference type="AlphaFoldDB" id="A0A327JZQ7"/>
<evidence type="ECO:0000313" key="2">
    <source>
        <dbReference type="Proteomes" id="UP000438991"/>
    </source>
</evidence>
<dbReference type="GO" id="GO:0006508">
    <property type="term" value="P:proteolysis"/>
    <property type="evidence" value="ECO:0007669"/>
    <property type="project" value="UniProtKB-KW"/>
</dbReference>
<keyword evidence="1" id="KW-0645">Protease</keyword>
<dbReference type="RefSeq" id="WP_111386707.1">
    <property type="nucleotide sequence ID" value="NZ_NPEW01000183.1"/>
</dbReference>
<dbReference type="Proteomes" id="UP000438991">
    <property type="component" value="Unassembled WGS sequence"/>
</dbReference>
<gene>
    <name evidence="1" type="ORF">GJ689_18070</name>
</gene>
<reference evidence="1 2" key="1">
    <citation type="submission" date="2019-11" db="EMBL/GenBank/DDBJ databases">
        <title>Whole-genome sequence of Rhodoplanes serenus DSM 18633, type strain.</title>
        <authorList>
            <person name="Kyndt J.A."/>
            <person name="Meyer T.E."/>
        </authorList>
    </citation>
    <scope>NUCLEOTIDE SEQUENCE [LARGE SCALE GENOMIC DNA]</scope>
    <source>
        <strain evidence="1 2">DSM 18633</strain>
    </source>
</reference>
<comment type="caution">
    <text evidence="1">The sequence shown here is derived from an EMBL/GenBank/DDBJ whole genome shotgun (WGS) entry which is preliminary data.</text>
</comment>
<protein>
    <submittedName>
        <fullName evidence="1">Clan AA aspartic protease</fullName>
    </submittedName>
</protein>
<evidence type="ECO:0000313" key="1">
    <source>
        <dbReference type="EMBL" id="MTW18110.1"/>
    </source>
</evidence>
<organism evidence="1 2">
    <name type="scientific">Rhodoplanes serenus</name>
    <dbReference type="NCBI Taxonomy" id="200615"/>
    <lineage>
        <taxon>Bacteria</taxon>
        <taxon>Pseudomonadati</taxon>
        <taxon>Pseudomonadota</taxon>
        <taxon>Alphaproteobacteria</taxon>
        <taxon>Hyphomicrobiales</taxon>
        <taxon>Nitrobacteraceae</taxon>
        <taxon>Rhodoplanes</taxon>
    </lineage>
</organism>
<name>A0A327JZQ7_9BRAD</name>
<keyword evidence="1" id="KW-0378">Hydrolase</keyword>
<dbReference type="EMBL" id="WNKV01000014">
    <property type="protein sequence ID" value="MTW18110.1"/>
    <property type="molecule type" value="Genomic_DNA"/>
</dbReference>
<accession>A0A327JZQ7</accession>
<proteinExistence type="predicted"/>
<dbReference type="GO" id="GO:0008233">
    <property type="term" value="F:peptidase activity"/>
    <property type="evidence" value="ECO:0007669"/>
    <property type="project" value="UniProtKB-KW"/>
</dbReference>